<sequence length="131" mass="14470">MTDSRGGREGRDSQYEPEYLPYLCTLTSLSPSLLTLHHPRPPSPAPHLTALHFASPVYKRKTLWRDISIKGRSGTRFNTVMAIVRGGAGTVIPCQVVPSIGANLCVACSERRHHPGQFDAPARGKCYRLCR</sequence>
<organism evidence="1 2">
    <name type="scientific">Portunus trituberculatus</name>
    <name type="common">Swimming crab</name>
    <name type="synonym">Neptunus trituberculatus</name>
    <dbReference type="NCBI Taxonomy" id="210409"/>
    <lineage>
        <taxon>Eukaryota</taxon>
        <taxon>Metazoa</taxon>
        <taxon>Ecdysozoa</taxon>
        <taxon>Arthropoda</taxon>
        <taxon>Crustacea</taxon>
        <taxon>Multicrustacea</taxon>
        <taxon>Malacostraca</taxon>
        <taxon>Eumalacostraca</taxon>
        <taxon>Eucarida</taxon>
        <taxon>Decapoda</taxon>
        <taxon>Pleocyemata</taxon>
        <taxon>Brachyura</taxon>
        <taxon>Eubrachyura</taxon>
        <taxon>Portunoidea</taxon>
        <taxon>Portunidae</taxon>
        <taxon>Portuninae</taxon>
        <taxon>Portunus</taxon>
    </lineage>
</organism>
<name>A0A5B7DHU5_PORTR</name>
<evidence type="ECO:0000313" key="2">
    <source>
        <dbReference type="Proteomes" id="UP000324222"/>
    </source>
</evidence>
<reference evidence="1 2" key="1">
    <citation type="submission" date="2019-05" db="EMBL/GenBank/DDBJ databases">
        <title>Another draft genome of Portunus trituberculatus and its Hox gene families provides insights of decapod evolution.</title>
        <authorList>
            <person name="Jeong J.-H."/>
            <person name="Song I."/>
            <person name="Kim S."/>
            <person name="Choi T."/>
            <person name="Kim D."/>
            <person name="Ryu S."/>
            <person name="Kim W."/>
        </authorList>
    </citation>
    <scope>NUCLEOTIDE SEQUENCE [LARGE SCALE GENOMIC DNA]</scope>
    <source>
        <tissue evidence="1">Muscle</tissue>
    </source>
</reference>
<evidence type="ECO:0000313" key="1">
    <source>
        <dbReference type="EMBL" id="MPC21091.1"/>
    </source>
</evidence>
<proteinExistence type="predicted"/>
<dbReference type="AlphaFoldDB" id="A0A5B7DHU5"/>
<dbReference type="Proteomes" id="UP000324222">
    <property type="component" value="Unassembled WGS sequence"/>
</dbReference>
<protein>
    <submittedName>
        <fullName evidence="1">Uncharacterized protein</fullName>
    </submittedName>
</protein>
<comment type="caution">
    <text evidence="1">The sequence shown here is derived from an EMBL/GenBank/DDBJ whole genome shotgun (WGS) entry which is preliminary data.</text>
</comment>
<accession>A0A5B7DHU5</accession>
<gene>
    <name evidence="1" type="ORF">E2C01_014064</name>
</gene>
<dbReference type="EMBL" id="VSRR010000940">
    <property type="protein sequence ID" value="MPC21091.1"/>
    <property type="molecule type" value="Genomic_DNA"/>
</dbReference>
<keyword evidence="2" id="KW-1185">Reference proteome</keyword>